<dbReference type="Gene3D" id="2.40.170.20">
    <property type="entry name" value="TonB-dependent receptor, beta-barrel domain"/>
    <property type="match status" value="1"/>
</dbReference>
<keyword evidence="3 10" id="KW-1134">Transmembrane beta strand</keyword>
<dbReference type="GO" id="GO:0006826">
    <property type="term" value="P:iron ion transport"/>
    <property type="evidence" value="ECO:0007669"/>
    <property type="project" value="UniProtKB-KW"/>
</dbReference>
<keyword evidence="9 10" id="KW-0998">Cell outer membrane</keyword>
<dbReference type="InterPro" id="IPR039426">
    <property type="entry name" value="TonB-dep_rcpt-like"/>
</dbReference>
<evidence type="ECO:0000256" key="2">
    <source>
        <dbReference type="ARBA" id="ARBA00022448"/>
    </source>
</evidence>
<keyword evidence="6" id="KW-0408">Iron</keyword>
<feature type="signal peptide" evidence="12">
    <location>
        <begin position="1"/>
        <end position="20"/>
    </location>
</feature>
<comment type="subcellular location">
    <subcellularLocation>
        <location evidence="1 10">Cell outer membrane</location>
        <topology evidence="1 10">Multi-pass membrane protein</topology>
    </subcellularLocation>
</comment>
<gene>
    <name evidence="14" type="ORF">FJQ54_05395</name>
</gene>
<dbReference type="InterPro" id="IPR000531">
    <property type="entry name" value="Beta-barrel_TonB"/>
</dbReference>
<name>A0A501XQM0_9SPHN</name>
<dbReference type="PANTHER" id="PTHR47234:SF3">
    <property type="entry name" value="SECRETIN_TONB SHORT N-TERMINAL DOMAIN-CONTAINING PROTEIN"/>
    <property type="match status" value="1"/>
</dbReference>
<dbReference type="InterPro" id="IPR036942">
    <property type="entry name" value="Beta-barrel_TonB_sf"/>
</dbReference>
<feature type="chain" id="PRO_5021268295" evidence="12">
    <location>
        <begin position="21"/>
        <end position="685"/>
    </location>
</feature>
<evidence type="ECO:0000259" key="13">
    <source>
        <dbReference type="SMART" id="SM00965"/>
    </source>
</evidence>
<dbReference type="PROSITE" id="PS52016">
    <property type="entry name" value="TONB_DEPENDENT_REC_3"/>
    <property type="match status" value="1"/>
</dbReference>
<evidence type="ECO:0000256" key="1">
    <source>
        <dbReference type="ARBA" id="ARBA00004571"/>
    </source>
</evidence>
<organism evidence="14 15">
    <name type="scientific">Sandaracinobacter neustonicus</name>
    <dbReference type="NCBI Taxonomy" id="1715348"/>
    <lineage>
        <taxon>Bacteria</taxon>
        <taxon>Pseudomonadati</taxon>
        <taxon>Pseudomonadota</taxon>
        <taxon>Alphaproteobacteria</taxon>
        <taxon>Sphingomonadales</taxon>
        <taxon>Sphingosinicellaceae</taxon>
        <taxon>Sandaracinobacter</taxon>
    </lineage>
</organism>
<keyword evidence="5 10" id="KW-0812">Transmembrane</keyword>
<sequence length="685" mass="71720">MGLLQGAVLAAAISATLVPAATAAAGEVSQAQRHSYQLPAQPLSDSLRAVALTSGRNIVAPAELLQGRQAPALQGEYAPEEAVTILLQGSGLGFRAVGGGLVIESPAPVTVLEGSDIIVTGSRIRGAPISSPVIRLDQQAMRDAGQAGLAEALKTIPQNFGGGQNPGVGFNVPATSGVNVGGASTINLRGLGSDATLTLLNGNRLAYNGTRQGIDVSSIPMDMVDRVEVVADGASALYGSDAVAGVANIILKRDFDGLQLRANIGAATDGGYLDQRYSATAGQRWSSGGVIAAYEYAHNTQILSDDRSFTASRPGLTLYPASRRHAVALSVHQALTERLEFSVDGIFNKRWSVSMLPLNAAGNLNVSRYEYHTTSESLAIAPRLRLDVGESWRVSLSGVYGEETVNLARYTYTNNVQTGIVPVCYCNNGRSVELSADGNIFSLPGGPAKLAVGAGYRDNVFVADSGPGDPGNVQASQDSYYLYGEISLPLISPEQAIGGVHRLNLSGALRHERYPGIDSVVTPKLGVIYAPVADVALKGSWGRSFRAPTLFQQYQVLSAILYPATSLGGTGYPAGSTALALTGGNPDLKPEHAETWMATFEYAPAAVPGLSAQFGYFSVRYKDRIVQPISYFSQALSDPLYAPQVQRSPDPAAVTAAVASAAQFFNATGRPSTRQRSSRSSTGPM</sequence>
<evidence type="ECO:0000256" key="10">
    <source>
        <dbReference type="PROSITE-ProRule" id="PRU01360"/>
    </source>
</evidence>
<dbReference type="Proteomes" id="UP000319897">
    <property type="component" value="Unassembled WGS sequence"/>
</dbReference>
<evidence type="ECO:0000256" key="11">
    <source>
        <dbReference type="RuleBase" id="RU003357"/>
    </source>
</evidence>
<evidence type="ECO:0000256" key="4">
    <source>
        <dbReference type="ARBA" id="ARBA00022496"/>
    </source>
</evidence>
<dbReference type="InterPro" id="IPR037066">
    <property type="entry name" value="Plug_dom_sf"/>
</dbReference>
<dbReference type="Pfam" id="PF07660">
    <property type="entry name" value="STN"/>
    <property type="match status" value="1"/>
</dbReference>
<evidence type="ECO:0000256" key="7">
    <source>
        <dbReference type="ARBA" id="ARBA00023077"/>
    </source>
</evidence>
<protein>
    <submittedName>
        <fullName evidence="14">TonB-dependent receptor</fullName>
    </submittedName>
</protein>
<dbReference type="InterPro" id="IPR011662">
    <property type="entry name" value="Secretin/TonB_short_N"/>
</dbReference>
<evidence type="ECO:0000256" key="6">
    <source>
        <dbReference type="ARBA" id="ARBA00023004"/>
    </source>
</evidence>
<keyword evidence="4" id="KW-0406">Ion transport</keyword>
<dbReference type="RefSeq" id="WP_140927395.1">
    <property type="nucleotide sequence ID" value="NZ_VFSU01000017.1"/>
</dbReference>
<dbReference type="Pfam" id="PF00593">
    <property type="entry name" value="TonB_dep_Rec_b-barrel"/>
    <property type="match status" value="1"/>
</dbReference>
<proteinExistence type="inferred from homology"/>
<evidence type="ECO:0000256" key="8">
    <source>
        <dbReference type="ARBA" id="ARBA00023136"/>
    </source>
</evidence>
<dbReference type="EMBL" id="VFSU01000017">
    <property type="protein sequence ID" value="TPE62623.1"/>
    <property type="molecule type" value="Genomic_DNA"/>
</dbReference>
<dbReference type="GO" id="GO:0009279">
    <property type="term" value="C:cell outer membrane"/>
    <property type="evidence" value="ECO:0007669"/>
    <property type="project" value="UniProtKB-SubCell"/>
</dbReference>
<keyword evidence="14" id="KW-0675">Receptor</keyword>
<evidence type="ECO:0000256" key="9">
    <source>
        <dbReference type="ARBA" id="ARBA00023237"/>
    </source>
</evidence>
<dbReference type="Gene3D" id="2.170.130.10">
    <property type="entry name" value="TonB-dependent receptor, plug domain"/>
    <property type="match status" value="1"/>
</dbReference>
<evidence type="ECO:0000313" key="14">
    <source>
        <dbReference type="EMBL" id="TPE62623.1"/>
    </source>
</evidence>
<evidence type="ECO:0000256" key="5">
    <source>
        <dbReference type="ARBA" id="ARBA00022692"/>
    </source>
</evidence>
<dbReference type="Gene3D" id="3.55.50.30">
    <property type="match status" value="1"/>
</dbReference>
<keyword evidence="7 11" id="KW-0798">TonB box</keyword>
<evidence type="ECO:0000256" key="12">
    <source>
        <dbReference type="SAM" id="SignalP"/>
    </source>
</evidence>
<keyword evidence="4" id="KW-0410">Iron transport</keyword>
<feature type="domain" description="Secretin/TonB short N-terminal" evidence="13">
    <location>
        <begin position="56"/>
        <end position="106"/>
    </location>
</feature>
<dbReference type="SMART" id="SM00965">
    <property type="entry name" value="STN"/>
    <property type="match status" value="1"/>
</dbReference>
<dbReference type="Pfam" id="PF07715">
    <property type="entry name" value="Plug"/>
    <property type="match status" value="1"/>
</dbReference>
<comment type="similarity">
    <text evidence="10 11">Belongs to the TonB-dependent receptor family.</text>
</comment>
<evidence type="ECO:0000256" key="3">
    <source>
        <dbReference type="ARBA" id="ARBA00022452"/>
    </source>
</evidence>
<keyword evidence="15" id="KW-1185">Reference proteome</keyword>
<evidence type="ECO:0000313" key="15">
    <source>
        <dbReference type="Proteomes" id="UP000319897"/>
    </source>
</evidence>
<dbReference type="InterPro" id="IPR012910">
    <property type="entry name" value="Plug_dom"/>
</dbReference>
<keyword evidence="2 10" id="KW-0813">Transport</keyword>
<dbReference type="PANTHER" id="PTHR47234">
    <property type="match status" value="1"/>
</dbReference>
<dbReference type="AlphaFoldDB" id="A0A501XQM0"/>
<accession>A0A501XQM0</accession>
<reference evidence="14 15" key="1">
    <citation type="submission" date="2019-06" db="EMBL/GenBank/DDBJ databases">
        <authorList>
            <person name="Lee I."/>
            <person name="Jang G.I."/>
            <person name="Hwang C.Y."/>
        </authorList>
    </citation>
    <scope>NUCLEOTIDE SEQUENCE [LARGE SCALE GENOMIC DNA]</scope>
    <source>
        <strain evidence="14 15">PAMC 28131</strain>
    </source>
</reference>
<dbReference type="OrthoDB" id="7051241at2"/>
<dbReference type="SUPFAM" id="SSF56935">
    <property type="entry name" value="Porins"/>
    <property type="match status" value="1"/>
</dbReference>
<comment type="caution">
    <text evidence="14">The sequence shown here is derived from an EMBL/GenBank/DDBJ whole genome shotgun (WGS) entry which is preliminary data.</text>
</comment>
<keyword evidence="8 10" id="KW-0472">Membrane</keyword>
<keyword evidence="12" id="KW-0732">Signal</keyword>